<dbReference type="PROSITE" id="PS51257">
    <property type="entry name" value="PROKAR_LIPOPROTEIN"/>
    <property type="match status" value="1"/>
</dbReference>
<keyword evidence="4" id="KW-0812">Transmembrane</keyword>
<evidence type="ECO:0000256" key="5">
    <source>
        <dbReference type="ARBA" id="ARBA00022989"/>
    </source>
</evidence>
<feature type="chain" id="PRO_5046819364" evidence="7">
    <location>
        <begin position="23"/>
        <end position="134"/>
    </location>
</feature>
<gene>
    <name evidence="8" type="ORF">LNQ49_14360</name>
</gene>
<evidence type="ECO:0000256" key="7">
    <source>
        <dbReference type="SAM" id="SignalP"/>
    </source>
</evidence>
<sequence>MKSILKTLAIVMTLAFTVVSCSSDKDNDGDPVSASRDVKYEVTGNFGGELSVIYMEKSTAPLNEDIEKLPWTKEFTANPDATGASMNVSGNGGVKGQTLTGKIYVGGKVVKELTATADNSGIIILMPGTYVFPR</sequence>
<organism evidence="8 9">
    <name type="scientific">Flavobacterium pisciphilum</name>
    <dbReference type="NCBI Taxonomy" id="2893755"/>
    <lineage>
        <taxon>Bacteria</taxon>
        <taxon>Pseudomonadati</taxon>
        <taxon>Bacteroidota</taxon>
        <taxon>Flavobacteriia</taxon>
        <taxon>Flavobacteriales</taxon>
        <taxon>Flavobacteriaceae</taxon>
        <taxon>Flavobacterium</taxon>
    </lineage>
</organism>
<evidence type="ECO:0000256" key="1">
    <source>
        <dbReference type="ARBA" id="ARBA00004236"/>
    </source>
</evidence>
<dbReference type="Gene3D" id="2.60.40.2880">
    <property type="entry name" value="MmpS1-5, C-terminal soluble domain"/>
    <property type="match status" value="1"/>
</dbReference>
<dbReference type="Proteomes" id="UP001430919">
    <property type="component" value="Unassembled WGS sequence"/>
</dbReference>
<evidence type="ECO:0000313" key="9">
    <source>
        <dbReference type="Proteomes" id="UP001430919"/>
    </source>
</evidence>
<proteinExistence type="inferred from homology"/>
<comment type="similarity">
    <text evidence="2">Belongs to the MmpS family.</text>
</comment>
<keyword evidence="5" id="KW-1133">Transmembrane helix</keyword>
<keyword evidence="6" id="KW-0472">Membrane</keyword>
<keyword evidence="3" id="KW-1003">Cell membrane</keyword>
<keyword evidence="7" id="KW-0732">Signal</keyword>
<evidence type="ECO:0000256" key="4">
    <source>
        <dbReference type="ARBA" id="ARBA00022692"/>
    </source>
</evidence>
<name>A0ABS8MVE6_9FLAO</name>
<dbReference type="InterPro" id="IPR008693">
    <property type="entry name" value="MmpS"/>
</dbReference>
<reference evidence="8" key="1">
    <citation type="submission" date="2021-11" db="EMBL/GenBank/DDBJ databases">
        <title>Description of novel Flavobacterium species.</title>
        <authorList>
            <person name="Saticioglu I.B."/>
            <person name="Ay H."/>
            <person name="Altun S."/>
            <person name="Duman M."/>
        </authorList>
    </citation>
    <scope>NUCLEOTIDE SEQUENCE</scope>
    <source>
        <strain evidence="8">F-65</strain>
    </source>
</reference>
<evidence type="ECO:0000256" key="2">
    <source>
        <dbReference type="ARBA" id="ARBA00007531"/>
    </source>
</evidence>
<comment type="caution">
    <text evidence="8">The sequence shown here is derived from an EMBL/GenBank/DDBJ whole genome shotgun (WGS) entry which is preliminary data.</text>
</comment>
<evidence type="ECO:0000256" key="3">
    <source>
        <dbReference type="ARBA" id="ARBA00022475"/>
    </source>
</evidence>
<dbReference type="InterPro" id="IPR038468">
    <property type="entry name" value="MmpS_C"/>
</dbReference>
<protein>
    <submittedName>
        <fullName evidence="8">MmpS family protein</fullName>
    </submittedName>
</protein>
<keyword evidence="9" id="KW-1185">Reference proteome</keyword>
<dbReference type="RefSeq" id="WP_229989689.1">
    <property type="nucleotide sequence ID" value="NZ_JAJJMO010000001.1"/>
</dbReference>
<dbReference type="Pfam" id="PF05423">
    <property type="entry name" value="Mycobact_memb"/>
    <property type="match status" value="1"/>
</dbReference>
<evidence type="ECO:0000313" key="8">
    <source>
        <dbReference type="EMBL" id="MCC9072766.1"/>
    </source>
</evidence>
<dbReference type="EMBL" id="JAJJMO010000001">
    <property type="protein sequence ID" value="MCC9072766.1"/>
    <property type="molecule type" value="Genomic_DNA"/>
</dbReference>
<evidence type="ECO:0000256" key="6">
    <source>
        <dbReference type="ARBA" id="ARBA00023136"/>
    </source>
</evidence>
<accession>A0ABS8MVE6</accession>
<feature type="signal peptide" evidence="7">
    <location>
        <begin position="1"/>
        <end position="22"/>
    </location>
</feature>
<comment type="subcellular location">
    <subcellularLocation>
        <location evidence="1">Cell membrane</location>
    </subcellularLocation>
</comment>